<proteinExistence type="predicted"/>
<dbReference type="GeneID" id="63789377"/>
<dbReference type="GO" id="GO:0032259">
    <property type="term" value="P:methylation"/>
    <property type="evidence" value="ECO:0007669"/>
    <property type="project" value="UniProtKB-KW"/>
</dbReference>
<dbReference type="InterPro" id="IPR036390">
    <property type="entry name" value="WH_DNA-bd_sf"/>
</dbReference>
<dbReference type="InterPro" id="IPR016461">
    <property type="entry name" value="COMT-like"/>
</dbReference>
<evidence type="ECO:0000313" key="5">
    <source>
        <dbReference type="EMBL" id="RAO64148.1"/>
    </source>
</evidence>
<dbReference type="PROSITE" id="PS51683">
    <property type="entry name" value="SAM_OMT_II"/>
    <property type="match status" value="1"/>
</dbReference>
<dbReference type="RefSeq" id="XP_040728665.1">
    <property type="nucleotide sequence ID" value="XM_040873654.1"/>
</dbReference>
<dbReference type="GO" id="GO:0008171">
    <property type="term" value="F:O-methyltransferase activity"/>
    <property type="evidence" value="ECO:0007669"/>
    <property type="project" value="InterPro"/>
</dbReference>
<name>A0A364KKR8_TALAM</name>
<sequence>MTSTSEDPISIIAKLHSLAASLNDGNNHEARKKCLQLSKNLTSQLEQPENVAVDMAFSPMIAVTARIAVDLNLFQHVVNEGPVASARLAELCGAEEILIIRLMRPLSAIRFVEETGPRTWKATPITAAMATEEIAAGHRMISQLIVPAVQKAPEFLLRHGYSCPIDPREGLVQHAFQTNDTTFERITSSPSLLKDFNTFMGNTMGARNYWVDWYPVQARILGGADPEKPLIVDVGAGKGHDLLAFHSKFPGAGKLVLQDLQPVIETLDNLDPVIEKVAYDFFTQQPVQDNYCREILQRVVSAMMPGYSKLLLHEIIVLEEGAPQFQAQLDMTMMAFNSGMERTAKQWRELLESVGLRVVKIWESVEEGADGIVEAMKD</sequence>
<dbReference type="Pfam" id="PF00891">
    <property type="entry name" value="Methyltransf_2"/>
    <property type="match status" value="1"/>
</dbReference>
<reference evidence="5 6" key="1">
    <citation type="journal article" date="2017" name="Biotechnol. Biofuels">
        <title>Differential beta-glucosidase expression as a function of carbon source availability in Talaromyces amestolkiae: a genomic and proteomic approach.</title>
        <authorList>
            <person name="de Eugenio L.I."/>
            <person name="Mendez-Liter J.A."/>
            <person name="Nieto-Dominguez M."/>
            <person name="Alonso L."/>
            <person name="Gil-Munoz J."/>
            <person name="Barriuso J."/>
            <person name="Prieto A."/>
            <person name="Martinez M.J."/>
        </authorList>
    </citation>
    <scope>NUCLEOTIDE SEQUENCE [LARGE SCALE GENOMIC DNA]</scope>
    <source>
        <strain evidence="5 6">CIB</strain>
    </source>
</reference>
<feature type="domain" description="O-methyltransferase C-terminal" evidence="4">
    <location>
        <begin position="230"/>
        <end position="356"/>
    </location>
</feature>
<evidence type="ECO:0000259" key="4">
    <source>
        <dbReference type="Pfam" id="PF00891"/>
    </source>
</evidence>
<evidence type="ECO:0000313" key="6">
    <source>
        <dbReference type="Proteomes" id="UP000249363"/>
    </source>
</evidence>
<evidence type="ECO:0000256" key="1">
    <source>
        <dbReference type="ARBA" id="ARBA00022603"/>
    </source>
</evidence>
<gene>
    <name evidence="5" type="ORF">BHQ10_000160</name>
</gene>
<dbReference type="Gene3D" id="3.40.50.150">
    <property type="entry name" value="Vaccinia Virus protein VP39"/>
    <property type="match status" value="1"/>
</dbReference>
<dbReference type="Gene3D" id="1.10.10.10">
    <property type="entry name" value="Winged helix-like DNA-binding domain superfamily/Winged helix DNA-binding domain"/>
    <property type="match status" value="1"/>
</dbReference>
<evidence type="ECO:0000256" key="2">
    <source>
        <dbReference type="ARBA" id="ARBA00022679"/>
    </source>
</evidence>
<keyword evidence="6" id="KW-1185">Reference proteome</keyword>
<dbReference type="PANTHER" id="PTHR43712">
    <property type="entry name" value="PUTATIVE (AFU_ORTHOLOGUE AFUA_4G14580)-RELATED"/>
    <property type="match status" value="1"/>
</dbReference>
<dbReference type="EMBL" id="MIKG01000001">
    <property type="protein sequence ID" value="RAO64148.1"/>
    <property type="molecule type" value="Genomic_DNA"/>
</dbReference>
<dbReference type="InterPro" id="IPR036388">
    <property type="entry name" value="WH-like_DNA-bd_sf"/>
</dbReference>
<keyword evidence="2" id="KW-0808">Transferase</keyword>
<keyword evidence="3" id="KW-0949">S-adenosyl-L-methionine</keyword>
<dbReference type="SUPFAM" id="SSF46785">
    <property type="entry name" value="Winged helix' DNA-binding domain"/>
    <property type="match status" value="1"/>
</dbReference>
<dbReference type="PANTHER" id="PTHR43712:SF1">
    <property type="entry name" value="HYPOTHETICAL O-METHYLTRANSFERASE (EUROFUNG)-RELATED"/>
    <property type="match status" value="1"/>
</dbReference>
<dbReference type="PIRSF" id="PIRSF005739">
    <property type="entry name" value="O-mtase"/>
    <property type="match status" value="1"/>
</dbReference>
<comment type="caution">
    <text evidence="5">The sequence shown here is derived from an EMBL/GenBank/DDBJ whole genome shotgun (WGS) entry which is preliminary data.</text>
</comment>
<accession>A0A364KKR8</accession>
<keyword evidence="1" id="KW-0489">Methyltransferase</keyword>
<dbReference type="SUPFAM" id="SSF53335">
    <property type="entry name" value="S-adenosyl-L-methionine-dependent methyltransferases"/>
    <property type="match status" value="1"/>
</dbReference>
<dbReference type="AlphaFoldDB" id="A0A364KKR8"/>
<dbReference type="InterPro" id="IPR001077">
    <property type="entry name" value="COMT_C"/>
</dbReference>
<evidence type="ECO:0000256" key="3">
    <source>
        <dbReference type="ARBA" id="ARBA00022691"/>
    </source>
</evidence>
<protein>
    <recommendedName>
        <fullName evidence="4">O-methyltransferase C-terminal domain-containing protein</fullName>
    </recommendedName>
</protein>
<organism evidence="5 6">
    <name type="scientific">Talaromyces amestolkiae</name>
    <dbReference type="NCBI Taxonomy" id="1196081"/>
    <lineage>
        <taxon>Eukaryota</taxon>
        <taxon>Fungi</taxon>
        <taxon>Dikarya</taxon>
        <taxon>Ascomycota</taxon>
        <taxon>Pezizomycotina</taxon>
        <taxon>Eurotiomycetes</taxon>
        <taxon>Eurotiomycetidae</taxon>
        <taxon>Eurotiales</taxon>
        <taxon>Trichocomaceae</taxon>
        <taxon>Talaromyces</taxon>
        <taxon>Talaromyces sect. Talaromyces</taxon>
    </lineage>
</organism>
<dbReference type="OrthoDB" id="1535081at2759"/>
<dbReference type="Proteomes" id="UP000249363">
    <property type="component" value="Unassembled WGS sequence"/>
</dbReference>
<dbReference type="InterPro" id="IPR029063">
    <property type="entry name" value="SAM-dependent_MTases_sf"/>
</dbReference>